<dbReference type="EMBL" id="CP000511">
    <property type="protein sequence ID" value="ABM14529.1"/>
    <property type="molecule type" value="Genomic_DNA"/>
</dbReference>
<dbReference type="HOGENOM" id="CLU_027562_17_1_11"/>
<dbReference type="Gene3D" id="1.10.150.130">
    <property type="match status" value="1"/>
</dbReference>
<dbReference type="KEGG" id="mva:Mvan_3747"/>
<keyword evidence="7" id="KW-1185">Reference proteome</keyword>
<proteinExistence type="inferred from homology"/>
<sequence length="471" mass="51840">MQATTVQTPAGAWMTTTDKPPPKRTRRTEPIMRRNAKNGAVSYTFQVDVGTHADGTRDRQRFTFSTFAEARREYRKISTEVAAGTFVKRDLTTVAEYLGRWLDGRRDVRVNTLAGYRHSLKPVIDNLGGLGLQQLRTSDIDALVTLRLNGTPISQRERRGRRAAEVLAYLRSRSGGAQYADVRDELGNPGVKALDRLVASGEVIRPSRGRYVAVRDSDPVQSKIPGNVSSRTVVTMLVVLSSALDDAMREGLVARNVARLVKRPAVEHHEMATWTAEQAVRFREHVRGDRLAACWLLTLAGLRRSEVLGLRWSDVDLDGGTVTIAQGRVVAEGQGTITGDPKSKRSRRALPMPAEVLAALRVFRLRQSEERLAIGSEYPDTGLVAVNVIGLPIRPETYSGEFMRHAKDAGVPLIRLHDVRHTAATMLLDRGTTPSATAKWLGHDPAITLRVYGHVYDGALAAAGDTLLRGH</sequence>
<reference evidence="6" key="1">
    <citation type="submission" date="2006-12" db="EMBL/GenBank/DDBJ databases">
        <title>Complete sequence of Mycobacterium vanbaalenii PYR-1.</title>
        <authorList>
            <consortium name="US DOE Joint Genome Institute"/>
            <person name="Copeland A."/>
            <person name="Lucas S."/>
            <person name="Lapidus A."/>
            <person name="Barry K."/>
            <person name="Detter J.C."/>
            <person name="Glavina del Rio T."/>
            <person name="Hammon N."/>
            <person name="Israni S."/>
            <person name="Dalin E."/>
            <person name="Tice H."/>
            <person name="Pitluck S."/>
            <person name="Singan V."/>
            <person name="Schmutz J."/>
            <person name="Larimer F."/>
            <person name="Land M."/>
            <person name="Hauser L."/>
            <person name="Kyrpides N."/>
            <person name="Anderson I.J."/>
            <person name="Miller C."/>
            <person name="Richardson P."/>
        </authorList>
    </citation>
    <scope>NUCLEOTIDE SEQUENCE [LARGE SCALE GENOMIC DNA]</scope>
    <source>
        <strain evidence="6">PYR-1</strain>
    </source>
</reference>
<evidence type="ECO:0000313" key="6">
    <source>
        <dbReference type="EMBL" id="ABM14529.1"/>
    </source>
</evidence>
<dbReference type="InterPro" id="IPR010998">
    <property type="entry name" value="Integrase_recombinase_N"/>
</dbReference>
<dbReference type="AlphaFoldDB" id="A1TBH9"/>
<dbReference type="GO" id="GO:0006310">
    <property type="term" value="P:DNA recombination"/>
    <property type="evidence" value="ECO:0007669"/>
    <property type="project" value="UniProtKB-KW"/>
</dbReference>
<evidence type="ECO:0000259" key="5">
    <source>
        <dbReference type="PROSITE" id="PS51898"/>
    </source>
</evidence>
<dbReference type="GO" id="GO:0003677">
    <property type="term" value="F:DNA binding"/>
    <property type="evidence" value="ECO:0007669"/>
    <property type="project" value="UniProtKB-KW"/>
</dbReference>
<organism evidence="6 7">
    <name type="scientific">Mycolicibacterium vanbaalenii (strain DSM 7251 / JCM 13017 / BCRC 16820 / KCTC 9966 / NRRL B-24157 / PYR-1)</name>
    <name type="common">Mycobacterium vanbaalenii</name>
    <dbReference type="NCBI Taxonomy" id="350058"/>
    <lineage>
        <taxon>Bacteria</taxon>
        <taxon>Bacillati</taxon>
        <taxon>Actinomycetota</taxon>
        <taxon>Actinomycetes</taxon>
        <taxon>Mycobacteriales</taxon>
        <taxon>Mycobacteriaceae</taxon>
        <taxon>Mycolicibacterium</taxon>
    </lineage>
</organism>
<dbReference type="InterPro" id="IPR002104">
    <property type="entry name" value="Integrase_catalytic"/>
</dbReference>
<dbReference type="eggNOG" id="COG0582">
    <property type="taxonomic scope" value="Bacteria"/>
</dbReference>
<evidence type="ECO:0000256" key="3">
    <source>
        <dbReference type="ARBA" id="ARBA00023172"/>
    </source>
</evidence>
<dbReference type="PROSITE" id="PS51898">
    <property type="entry name" value="TYR_RECOMBINASE"/>
    <property type="match status" value="1"/>
</dbReference>
<protein>
    <submittedName>
        <fullName evidence="6">Phage integrase family protein</fullName>
    </submittedName>
</protein>
<dbReference type="Proteomes" id="UP000009159">
    <property type="component" value="Chromosome"/>
</dbReference>
<evidence type="ECO:0000256" key="4">
    <source>
        <dbReference type="SAM" id="MobiDB-lite"/>
    </source>
</evidence>
<accession>A1TBH9</accession>
<dbReference type="Gene3D" id="1.10.443.10">
    <property type="entry name" value="Intergrase catalytic core"/>
    <property type="match status" value="1"/>
</dbReference>
<dbReference type="STRING" id="350058.Mvan_3747"/>
<evidence type="ECO:0000313" key="7">
    <source>
        <dbReference type="Proteomes" id="UP000009159"/>
    </source>
</evidence>
<feature type="region of interest" description="Disordered" evidence="4">
    <location>
        <begin position="1"/>
        <end position="27"/>
    </location>
</feature>
<evidence type="ECO:0000256" key="1">
    <source>
        <dbReference type="ARBA" id="ARBA00008857"/>
    </source>
</evidence>
<dbReference type="GO" id="GO:0015074">
    <property type="term" value="P:DNA integration"/>
    <property type="evidence" value="ECO:0007669"/>
    <property type="project" value="InterPro"/>
</dbReference>
<dbReference type="CDD" id="cd01189">
    <property type="entry name" value="INT_ICEBs1_C_like"/>
    <property type="match status" value="1"/>
</dbReference>
<dbReference type="InterPro" id="IPR011010">
    <property type="entry name" value="DNA_brk_join_enz"/>
</dbReference>
<keyword evidence="2" id="KW-0238">DNA-binding</keyword>
<gene>
    <name evidence="6" type="ordered locus">Mvan_3747</name>
</gene>
<comment type="similarity">
    <text evidence="1">Belongs to the 'phage' integrase family.</text>
</comment>
<dbReference type="InterPro" id="IPR013762">
    <property type="entry name" value="Integrase-like_cat_sf"/>
</dbReference>
<dbReference type="Pfam" id="PF00589">
    <property type="entry name" value="Phage_integrase"/>
    <property type="match status" value="1"/>
</dbReference>
<keyword evidence="3" id="KW-0233">DNA recombination</keyword>
<dbReference type="PANTHER" id="PTHR30349:SF41">
    <property type="entry name" value="INTEGRASE_RECOMBINASE PROTEIN MJ0367-RELATED"/>
    <property type="match status" value="1"/>
</dbReference>
<dbReference type="PANTHER" id="PTHR30349">
    <property type="entry name" value="PHAGE INTEGRASE-RELATED"/>
    <property type="match status" value="1"/>
</dbReference>
<feature type="domain" description="Tyr recombinase" evidence="5">
    <location>
        <begin position="269"/>
        <end position="465"/>
    </location>
</feature>
<evidence type="ECO:0000256" key="2">
    <source>
        <dbReference type="ARBA" id="ARBA00023125"/>
    </source>
</evidence>
<dbReference type="InterPro" id="IPR050090">
    <property type="entry name" value="Tyrosine_recombinase_XerCD"/>
</dbReference>
<name>A1TBH9_MYCVP</name>
<dbReference type="SUPFAM" id="SSF56349">
    <property type="entry name" value="DNA breaking-rejoining enzymes"/>
    <property type="match status" value="1"/>
</dbReference>